<evidence type="ECO:0000256" key="1">
    <source>
        <dbReference type="ARBA" id="ARBA00001947"/>
    </source>
</evidence>
<dbReference type="RefSeq" id="WP_030477283.1">
    <property type="nucleotide sequence ID" value="NZ_FWYC01000007.1"/>
</dbReference>
<accession>A0A1W2DIW7</accession>
<dbReference type="InterPro" id="IPR011032">
    <property type="entry name" value="GroES-like_sf"/>
</dbReference>
<reference evidence="8" key="1">
    <citation type="submission" date="2017-04" db="EMBL/GenBank/DDBJ databases">
        <authorList>
            <person name="Varghese N."/>
            <person name="Submissions S."/>
        </authorList>
    </citation>
    <scope>NUCLEOTIDE SEQUENCE [LARGE SCALE GENOMIC DNA]</scope>
    <source>
        <strain evidence="8">DSM 44073</strain>
    </source>
</reference>
<dbReference type="PANTHER" id="PTHR43401:SF2">
    <property type="entry name" value="L-THREONINE 3-DEHYDROGENASE"/>
    <property type="match status" value="1"/>
</dbReference>
<gene>
    <name evidence="7" type="ORF">SAMN05660733_03065</name>
</gene>
<dbReference type="OrthoDB" id="9797931at2"/>
<dbReference type="GO" id="GO:0016491">
    <property type="term" value="F:oxidoreductase activity"/>
    <property type="evidence" value="ECO:0007669"/>
    <property type="project" value="UniProtKB-KW"/>
</dbReference>
<dbReference type="GO" id="GO:0046872">
    <property type="term" value="F:metal ion binding"/>
    <property type="evidence" value="ECO:0007669"/>
    <property type="project" value="UniProtKB-KW"/>
</dbReference>
<dbReference type="Proteomes" id="UP000192840">
    <property type="component" value="Unassembled WGS sequence"/>
</dbReference>
<dbReference type="InterPro" id="IPR036291">
    <property type="entry name" value="NAD(P)-bd_dom_sf"/>
</dbReference>
<dbReference type="AlphaFoldDB" id="A0A1W2DIW7"/>
<dbReference type="PANTHER" id="PTHR43401">
    <property type="entry name" value="L-THREONINE 3-DEHYDROGENASE"/>
    <property type="match status" value="1"/>
</dbReference>
<sequence>MRALTVIPKRPGTVELTEVPDPKPADGELLVQGLAVGVCGTDKEIVRGEYGWSPPGRERLVIGHESLGRVHSAGPDSGFSAGDLVVGVVRRPDPVPCGACAHDEFDMCRNGEYTERGIKEIDGYASELWSVEAGYAVTIDPTLERVGVLVEPTSVVAKAWEQIRRVGQRAWFEPHRVLVTGAGPIGLLAALLGIQQGLEVHVLDRVTEGPKPDLVRRLGATYHHEDAAAVAARLRPDVVIEATGAGGVVFDVLANTAAYGIVCLTGVSSGGRPLRLDAAALNRDLVLENDAVLGSVNANLRHYRQAADALVAADESWLDALITRRVPLSRYAEAFEPTPDDVKVVITLDGENS</sequence>
<keyword evidence="4" id="KW-0560">Oxidoreductase</keyword>
<keyword evidence="3" id="KW-0862">Zinc</keyword>
<dbReference type="PRINTS" id="PR00420">
    <property type="entry name" value="RNGMNOXGNASE"/>
</dbReference>
<dbReference type="Gene3D" id="3.40.50.720">
    <property type="entry name" value="NAD(P)-binding Rossmann-like Domain"/>
    <property type="match status" value="1"/>
</dbReference>
<dbReference type="InterPro" id="IPR031640">
    <property type="entry name" value="Glu_dehyd_C"/>
</dbReference>
<dbReference type="CDD" id="cd08230">
    <property type="entry name" value="glucose_DH"/>
    <property type="match status" value="1"/>
</dbReference>
<dbReference type="EMBL" id="FWYC01000007">
    <property type="protein sequence ID" value="SMC96938.1"/>
    <property type="molecule type" value="Genomic_DNA"/>
</dbReference>
<dbReference type="SUPFAM" id="SSF50129">
    <property type="entry name" value="GroES-like"/>
    <property type="match status" value="1"/>
</dbReference>
<feature type="domain" description="Alcohol dehydrogenase-like N-terminal" evidence="5">
    <location>
        <begin position="26"/>
        <end position="139"/>
    </location>
</feature>
<evidence type="ECO:0000259" key="6">
    <source>
        <dbReference type="Pfam" id="PF16912"/>
    </source>
</evidence>
<protein>
    <submittedName>
        <fullName evidence="7">Threonine dehydrogenase</fullName>
    </submittedName>
</protein>
<name>A0A1W2DIW7_9PSEU</name>
<feature type="domain" description="Glucose dehydrogenase C-terminal" evidence="6">
    <location>
        <begin position="145"/>
        <end position="348"/>
    </location>
</feature>
<evidence type="ECO:0000256" key="3">
    <source>
        <dbReference type="ARBA" id="ARBA00022833"/>
    </source>
</evidence>
<dbReference type="Pfam" id="PF08240">
    <property type="entry name" value="ADH_N"/>
    <property type="match status" value="1"/>
</dbReference>
<evidence type="ECO:0000313" key="7">
    <source>
        <dbReference type="EMBL" id="SMC96938.1"/>
    </source>
</evidence>
<keyword evidence="8" id="KW-1185">Reference proteome</keyword>
<dbReference type="InterPro" id="IPR013154">
    <property type="entry name" value="ADH-like_N"/>
</dbReference>
<evidence type="ECO:0000259" key="5">
    <source>
        <dbReference type="Pfam" id="PF08240"/>
    </source>
</evidence>
<dbReference type="SUPFAM" id="SSF51735">
    <property type="entry name" value="NAD(P)-binding Rossmann-fold domains"/>
    <property type="match status" value="1"/>
</dbReference>
<evidence type="ECO:0000256" key="2">
    <source>
        <dbReference type="ARBA" id="ARBA00022723"/>
    </source>
</evidence>
<dbReference type="eggNOG" id="COG1063">
    <property type="taxonomic scope" value="Bacteria"/>
</dbReference>
<dbReference type="Pfam" id="PF16912">
    <property type="entry name" value="Glu_dehyd_C"/>
    <property type="match status" value="1"/>
</dbReference>
<evidence type="ECO:0000313" key="8">
    <source>
        <dbReference type="Proteomes" id="UP000192840"/>
    </source>
</evidence>
<evidence type="ECO:0000256" key="4">
    <source>
        <dbReference type="ARBA" id="ARBA00023002"/>
    </source>
</evidence>
<proteinExistence type="predicted"/>
<dbReference type="STRING" id="40571.SAMN05660733_03065"/>
<keyword evidence="2" id="KW-0479">Metal-binding</keyword>
<dbReference type="InterPro" id="IPR050129">
    <property type="entry name" value="Zn_alcohol_dh"/>
</dbReference>
<comment type="cofactor">
    <cofactor evidence="1">
        <name>Zn(2+)</name>
        <dbReference type="ChEBI" id="CHEBI:29105"/>
    </cofactor>
</comment>
<organism evidence="7 8">
    <name type="scientific">Lentzea albidocapillata</name>
    <dbReference type="NCBI Taxonomy" id="40571"/>
    <lineage>
        <taxon>Bacteria</taxon>
        <taxon>Bacillati</taxon>
        <taxon>Actinomycetota</taxon>
        <taxon>Actinomycetes</taxon>
        <taxon>Pseudonocardiales</taxon>
        <taxon>Pseudonocardiaceae</taxon>
        <taxon>Lentzea</taxon>
    </lineage>
</organism>
<dbReference type="Gene3D" id="3.90.180.10">
    <property type="entry name" value="Medium-chain alcohol dehydrogenases, catalytic domain"/>
    <property type="match status" value="1"/>
</dbReference>